<gene>
    <name evidence="2" type="ORF">Ga0074812_11224</name>
</gene>
<name>A0A0S4QPX8_9ACTN</name>
<proteinExistence type="predicted"/>
<dbReference type="Proteomes" id="UP000198802">
    <property type="component" value="Unassembled WGS sequence"/>
</dbReference>
<accession>A0A0S4QPX8</accession>
<evidence type="ECO:0000313" key="2">
    <source>
        <dbReference type="EMBL" id="CUU57364.1"/>
    </source>
</evidence>
<keyword evidence="1" id="KW-0472">Membrane</keyword>
<protein>
    <submittedName>
        <fullName evidence="2">Uncharacterized protein</fullName>
    </submittedName>
</protein>
<evidence type="ECO:0000256" key="1">
    <source>
        <dbReference type="SAM" id="Phobius"/>
    </source>
</evidence>
<evidence type="ECO:0000313" key="3">
    <source>
        <dbReference type="Proteomes" id="UP000198802"/>
    </source>
</evidence>
<keyword evidence="3" id="KW-1185">Reference proteome</keyword>
<keyword evidence="1" id="KW-1133">Transmembrane helix</keyword>
<reference evidence="3" key="1">
    <citation type="submission" date="2015-11" db="EMBL/GenBank/DDBJ databases">
        <authorList>
            <person name="Varghese N."/>
        </authorList>
    </citation>
    <scope>NUCLEOTIDE SEQUENCE [LARGE SCALE GENOMIC DNA]</scope>
    <source>
        <strain evidence="3">DSM 45899</strain>
    </source>
</reference>
<sequence length="67" mass="6496">MPADSVVVRVLVVALCATVSLIVALVAGMLVRLDGASLPSAVMAGGGAFAAAMFLTLAVAGVLARGL</sequence>
<keyword evidence="1" id="KW-0812">Transmembrane</keyword>
<feature type="transmembrane region" description="Helical" evidence="1">
    <location>
        <begin position="42"/>
        <end position="64"/>
    </location>
</feature>
<dbReference type="EMBL" id="FAOZ01000012">
    <property type="protein sequence ID" value="CUU57364.1"/>
    <property type="molecule type" value="Genomic_DNA"/>
</dbReference>
<dbReference type="RefSeq" id="WP_091279017.1">
    <property type="nucleotide sequence ID" value="NZ_FAOZ01000012.1"/>
</dbReference>
<organism evidence="2 3">
    <name type="scientific">Parafrankia irregularis</name>
    <dbReference type="NCBI Taxonomy" id="795642"/>
    <lineage>
        <taxon>Bacteria</taxon>
        <taxon>Bacillati</taxon>
        <taxon>Actinomycetota</taxon>
        <taxon>Actinomycetes</taxon>
        <taxon>Frankiales</taxon>
        <taxon>Frankiaceae</taxon>
        <taxon>Parafrankia</taxon>
    </lineage>
</organism>
<dbReference type="AlphaFoldDB" id="A0A0S4QPX8"/>
<feature type="transmembrane region" description="Helical" evidence="1">
    <location>
        <begin position="6"/>
        <end position="30"/>
    </location>
</feature>